<keyword evidence="11" id="KW-1185">Reference proteome</keyword>
<dbReference type="eggNOG" id="COG4242">
    <property type="taxonomic scope" value="Bacteria"/>
</dbReference>
<dbReference type="GO" id="GO:0006508">
    <property type="term" value="P:proteolysis"/>
    <property type="evidence" value="ECO:0007669"/>
    <property type="project" value="UniProtKB-KW"/>
</dbReference>
<dbReference type="CDD" id="cd03145">
    <property type="entry name" value="GAT1_cyanophycinase"/>
    <property type="match status" value="1"/>
</dbReference>
<dbReference type="InterPro" id="IPR011811">
    <property type="entry name" value="Peptidase_S51_cyanophycinase"/>
</dbReference>
<dbReference type="SUPFAM" id="SSF52317">
    <property type="entry name" value="Class I glutamine amidotransferase-like"/>
    <property type="match status" value="1"/>
</dbReference>
<sequence length="290" mass="30357">MPARPPRSTLFIIGGAEDKVGRATLLRRFTKLAGGRKAHIVVIPTASSFRSEVVEAYTTVFTRFGASRISVVDPTTRDQVDMVEEIAALDTATGVFMSGGNQLVLSQMFANTALGEAIHRAHARGAVIGGTSAGASIMSEFMIALGADGAVPLQRSSGVSQGLGLLKGVVIDQHFAERARYGRLMAVIARSPGLLGIGIDEDTAIEVSDGLFTVHGRSTAFVIDCARAVSDAPDARRYAPLLVSGAVVHALPAGATFDLVGRRLADFVEHHPDAVIVAETAAEEVATARP</sequence>
<keyword evidence="8" id="KW-0720">Serine protease</keyword>
<evidence type="ECO:0000256" key="1">
    <source>
        <dbReference type="ARBA" id="ARBA00001092"/>
    </source>
</evidence>
<reference evidence="10 11" key="1">
    <citation type="journal article" date="2013" name="ISME J.">
        <title>A metabolic model for members of the genus Tetrasphaera involved in enhanced biological phosphorus removal.</title>
        <authorList>
            <person name="Kristiansen R."/>
            <person name="Nguyen H.T.T."/>
            <person name="Saunders A.M."/>
            <person name="Nielsen J.L."/>
            <person name="Wimmer R."/>
            <person name="Le V.Q."/>
            <person name="McIlroy S.J."/>
            <person name="Petrovski S."/>
            <person name="Seviour R.J."/>
            <person name="Calteau A."/>
            <person name="Nielsen K.L."/>
            <person name="Nielsen P.H."/>
        </authorList>
    </citation>
    <scope>NUCLEOTIDE SEQUENCE [LARGE SCALE GENOMIC DNA]</scope>
    <source>
        <strain evidence="10 11">Lp2</strain>
    </source>
</reference>
<name>N0DZ55_9MICO</name>
<dbReference type="STRING" id="1193181.BN10_1080039"/>
<evidence type="ECO:0000256" key="8">
    <source>
        <dbReference type="ARBA" id="ARBA00022825"/>
    </source>
</evidence>
<dbReference type="EC" id="3.4.15.6" evidence="4"/>
<dbReference type="AlphaFoldDB" id="N0DZ55"/>
<dbReference type="PIRSF" id="PIRSF032067">
    <property type="entry name" value="Cyanophycinase"/>
    <property type="match status" value="1"/>
</dbReference>
<organism evidence="10 11">
    <name type="scientific">Phycicoccus elongatus Lp2</name>
    <dbReference type="NCBI Taxonomy" id="1193181"/>
    <lineage>
        <taxon>Bacteria</taxon>
        <taxon>Bacillati</taxon>
        <taxon>Actinomycetota</taxon>
        <taxon>Actinomycetes</taxon>
        <taxon>Micrococcales</taxon>
        <taxon>Intrasporangiaceae</taxon>
        <taxon>Phycicoccus</taxon>
    </lineage>
</organism>
<dbReference type="PANTHER" id="PTHR36175">
    <property type="entry name" value="CYANOPHYCINASE"/>
    <property type="match status" value="1"/>
</dbReference>
<dbReference type="Gene3D" id="3.40.50.880">
    <property type="match status" value="1"/>
</dbReference>
<evidence type="ECO:0000313" key="11">
    <source>
        <dbReference type="Proteomes" id="UP000013167"/>
    </source>
</evidence>
<evidence type="ECO:0000256" key="4">
    <source>
        <dbReference type="ARBA" id="ARBA00013115"/>
    </source>
</evidence>
<dbReference type="PANTHER" id="PTHR36175:SF1">
    <property type="entry name" value="CYANOPHYCINASE"/>
    <property type="match status" value="1"/>
</dbReference>
<dbReference type="RefSeq" id="WP_010851545.1">
    <property type="nucleotide sequence ID" value="NZ_HF570956.1"/>
</dbReference>
<gene>
    <name evidence="10" type="ORF">BN10_1080039</name>
</gene>
<feature type="active site" description="Charge relay system" evidence="9">
    <location>
        <position position="201"/>
    </location>
</feature>
<dbReference type="InterPro" id="IPR029062">
    <property type="entry name" value="Class_I_gatase-like"/>
</dbReference>
<evidence type="ECO:0000256" key="2">
    <source>
        <dbReference type="ARBA" id="ARBA00002039"/>
    </source>
</evidence>
<protein>
    <recommendedName>
        <fullName evidence="5">Cyanophycinase</fullName>
        <ecNumber evidence="4">3.4.15.6</ecNumber>
    </recommendedName>
</protein>
<comment type="function">
    <text evidence="2">Exopeptidase that catalyzes the hydrolytic cleavage of multi-L-arginyl-poly-L-aspartic acid (cyanophycin; a water-insoluble reserve polymer) into aspartate-arginine dipeptides.</text>
</comment>
<dbReference type="Proteomes" id="UP000013167">
    <property type="component" value="Unassembled WGS sequence"/>
</dbReference>
<accession>N0DZ55</accession>
<dbReference type="GO" id="GO:0008236">
    <property type="term" value="F:serine-type peptidase activity"/>
    <property type="evidence" value="ECO:0007669"/>
    <property type="project" value="UniProtKB-KW"/>
</dbReference>
<dbReference type="EMBL" id="CAIZ01000011">
    <property type="protein sequence ID" value="CCH68641.1"/>
    <property type="molecule type" value="Genomic_DNA"/>
</dbReference>
<evidence type="ECO:0000256" key="6">
    <source>
        <dbReference type="ARBA" id="ARBA00022670"/>
    </source>
</evidence>
<dbReference type="NCBIfam" id="TIGR02069">
    <property type="entry name" value="cyanophycinase"/>
    <property type="match status" value="1"/>
</dbReference>
<comment type="similarity">
    <text evidence="3">Belongs to the peptidase S51 family.</text>
</comment>
<evidence type="ECO:0000256" key="5">
    <source>
        <dbReference type="ARBA" id="ARBA00015719"/>
    </source>
</evidence>
<proteinExistence type="inferred from homology"/>
<dbReference type="Pfam" id="PF03575">
    <property type="entry name" value="Peptidase_S51"/>
    <property type="match status" value="1"/>
</dbReference>
<evidence type="ECO:0000256" key="7">
    <source>
        <dbReference type="ARBA" id="ARBA00022801"/>
    </source>
</evidence>
<feature type="active site" description="Charge relay system" evidence="9">
    <location>
        <position position="174"/>
    </location>
</feature>
<dbReference type="HOGENOM" id="CLU_053928_0_0_11"/>
<comment type="caution">
    <text evidence="10">The sequence shown here is derived from an EMBL/GenBank/DDBJ whole genome shotgun (WGS) entry which is preliminary data.</text>
</comment>
<feature type="active site" description="Charge relay system" evidence="9">
    <location>
        <position position="132"/>
    </location>
</feature>
<keyword evidence="6" id="KW-0645">Protease</keyword>
<evidence type="ECO:0000313" key="10">
    <source>
        <dbReference type="EMBL" id="CCH68641.1"/>
    </source>
</evidence>
<evidence type="ECO:0000256" key="9">
    <source>
        <dbReference type="PIRSR" id="PIRSR032067-1"/>
    </source>
</evidence>
<keyword evidence="7" id="KW-0378">Hydrolase</keyword>
<dbReference type="GO" id="GO:0008241">
    <property type="term" value="F:peptidyl-dipeptidase activity"/>
    <property type="evidence" value="ECO:0007669"/>
    <property type="project" value="UniProtKB-EC"/>
</dbReference>
<comment type="catalytic activity">
    <reaction evidence="1">
        <text>[L-4-(L-arginin-2-N-yl)aspartate](n) + H2O = [L-4-(L-arginin-2-N-yl)aspartate](n-1) + L-4-(L-arginin-2-N-yl)aspartate</text>
        <dbReference type="Rhea" id="RHEA:12845"/>
        <dbReference type="Rhea" id="RHEA-COMP:13728"/>
        <dbReference type="Rhea" id="RHEA-COMP:13734"/>
        <dbReference type="ChEBI" id="CHEBI:15377"/>
        <dbReference type="ChEBI" id="CHEBI:137986"/>
        <dbReference type="ChEBI" id="CHEBI:137991"/>
        <dbReference type="EC" id="3.4.15.6"/>
    </reaction>
</comment>
<dbReference type="OrthoDB" id="9799980at2"/>
<dbReference type="InterPro" id="IPR005320">
    <property type="entry name" value="Peptidase_S51"/>
</dbReference>
<evidence type="ECO:0000256" key="3">
    <source>
        <dbReference type="ARBA" id="ARBA00006534"/>
    </source>
</evidence>